<sequence>MVPTSYWRKSWGTFVRPNTGSFDIRDVSCLQEPTSLRIVHLYRIDACCQRCDRAFSARDGHGMSTVTGARVLTCPGCSASQAVSNRELARFSASHAGTAMAAPGPIAEVA</sequence>
<protein>
    <submittedName>
        <fullName evidence="1">Uncharacterized protein</fullName>
    </submittedName>
</protein>
<comment type="caution">
    <text evidence="1">The sequence shown here is derived from an EMBL/GenBank/DDBJ whole genome shotgun (WGS) entry which is preliminary data.</text>
</comment>
<name>A0A8X8K111_9GAMM</name>
<reference evidence="1 2" key="1">
    <citation type="submission" date="2020-08" db="EMBL/GenBank/DDBJ databases">
        <title>A Genomic Blueprint of the Chicken Gut Microbiome.</title>
        <authorList>
            <person name="Gilroy R."/>
            <person name="Ravi A."/>
            <person name="Getino M."/>
            <person name="Pursley I."/>
            <person name="Horton D.L."/>
            <person name="Alikhan N.-F."/>
            <person name="Baker D."/>
            <person name="Gharbi K."/>
            <person name="Hall N."/>
            <person name="Watson M."/>
            <person name="Adriaenssens E.M."/>
            <person name="Foster-Nyarko E."/>
            <person name="Jarju S."/>
            <person name="Secka A."/>
            <person name="Antonio M."/>
            <person name="Oren A."/>
            <person name="Chaudhuri R."/>
            <person name="La Ragione R.M."/>
            <person name="Hildebrand F."/>
            <person name="Pallen M.J."/>
        </authorList>
    </citation>
    <scope>NUCLEOTIDE SEQUENCE [LARGE SCALE GENOMIC DNA]</scope>
    <source>
        <strain evidence="1 2">Sa5BUN4</strain>
    </source>
</reference>
<dbReference type="Proteomes" id="UP000636938">
    <property type="component" value="Unassembled WGS sequence"/>
</dbReference>
<accession>A0A8X8K111</accession>
<keyword evidence="2" id="KW-1185">Reference proteome</keyword>
<proteinExistence type="predicted"/>
<organism evidence="1 2">
    <name type="scientific">Stenotrophomonas lacuserhaii</name>
    <dbReference type="NCBI Taxonomy" id="2760084"/>
    <lineage>
        <taxon>Bacteria</taxon>
        <taxon>Pseudomonadati</taxon>
        <taxon>Pseudomonadota</taxon>
        <taxon>Gammaproteobacteria</taxon>
        <taxon>Lysobacterales</taxon>
        <taxon>Lysobacteraceae</taxon>
        <taxon>Stenotrophomonas</taxon>
    </lineage>
</organism>
<dbReference type="RefSeq" id="WP_191768517.1">
    <property type="nucleotide sequence ID" value="NZ_JACSQS010000001.1"/>
</dbReference>
<gene>
    <name evidence="1" type="ORF">H9654_01745</name>
</gene>
<evidence type="ECO:0000313" key="1">
    <source>
        <dbReference type="EMBL" id="MBD7952914.1"/>
    </source>
</evidence>
<evidence type="ECO:0000313" key="2">
    <source>
        <dbReference type="Proteomes" id="UP000636938"/>
    </source>
</evidence>
<dbReference type="AlphaFoldDB" id="A0A8X8K111"/>
<dbReference type="EMBL" id="JACSQS010000001">
    <property type="protein sequence ID" value="MBD7952914.1"/>
    <property type="molecule type" value="Genomic_DNA"/>
</dbReference>